<organism evidence="4 5">
    <name type="scientific">Deinococcus hopiensis KR-140</name>
    <dbReference type="NCBI Taxonomy" id="695939"/>
    <lineage>
        <taxon>Bacteria</taxon>
        <taxon>Thermotogati</taxon>
        <taxon>Deinococcota</taxon>
        <taxon>Deinococci</taxon>
        <taxon>Deinococcales</taxon>
        <taxon>Deinococcaceae</taxon>
        <taxon>Deinococcus</taxon>
    </lineage>
</organism>
<evidence type="ECO:0000313" key="5">
    <source>
        <dbReference type="Proteomes" id="UP000192582"/>
    </source>
</evidence>
<protein>
    <submittedName>
        <fullName evidence="4">Lamin Tail Domain</fullName>
    </submittedName>
</protein>
<name>A0A1W1V7R5_9DEIO</name>
<dbReference type="EMBL" id="FWWU01000009">
    <property type="protein sequence ID" value="SMB89507.1"/>
    <property type="molecule type" value="Genomic_DNA"/>
</dbReference>
<proteinExistence type="predicted"/>
<dbReference type="AlphaFoldDB" id="A0A1W1V7R5"/>
<evidence type="ECO:0000256" key="1">
    <source>
        <dbReference type="SAM" id="MobiDB-lite"/>
    </source>
</evidence>
<feature type="domain" description="LTD" evidence="3">
    <location>
        <begin position="28"/>
        <end position="144"/>
    </location>
</feature>
<dbReference type="PROSITE" id="PS51257">
    <property type="entry name" value="PROKAR_LIPOPROTEIN"/>
    <property type="match status" value="1"/>
</dbReference>
<feature type="chain" id="PRO_5012822720" evidence="2">
    <location>
        <begin position="23"/>
        <end position="451"/>
    </location>
</feature>
<dbReference type="PROSITE" id="PS51841">
    <property type="entry name" value="LTD"/>
    <property type="match status" value="1"/>
</dbReference>
<dbReference type="Proteomes" id="UP000192582">
    <property type="component" value="Unassembled WGS sequence"/>
</dbReference>
<dbReference type="OrthoDB" id="9801679at2"/>
<feature type="compositionally biased region" description="Low complexity" evidence="1">
    <location>
        <begin position="150"/>
        <end position="159"/>
    </location>
</feature>
<evidence type="ECO:0000259" key="3">
    <source>
        <dbReference type="PROSITE" id="PS51841"/>
    </source>
</evidence>
<reference evidence="4 5" key="1">
    <citation type="submission" date="2017-04" db="EMBL/GenBank/DDBJ databases">
        <authorList>
            <person name="Afonso C.L."/>
            <person name="Miller P.J."/>
            <person name="Scott M.A."/>
            <person name="Spackman E."/>
            <person name="Goraichik I."/>
            <person name="Dimitrov K.M."/>
            <person name="Suarez D.L."/>
            <person name="Swayne D.E."/>
        </authorList>
    </citation>
    <scope>NUCLEOTIDE SEQUENCE [LARGE SCALE GENOMIC DNA]</scope>
    <source>
        <strain evidence="4 5">KR-140</strain>
    </source>
</reference>
<feature type="region of interest" description="Disordered" evidence="1">
    <location>
        <begin position="140"/>
        <end position="201"/>
    </location>
</feature>
<sequence>MASSLRLPVLLTLSLTLASCGAVPSSGQPTRLTAQAAAGEPVLNELYYDAPSTDAGMFIELRGPAGLALSGYTLTAYDTAGTAYRTITLSGAIPASGYYVVAQDSTVLNRTLVNAGADLNNGSGSLRLLKSGTVIDAAAYGTPSGGRGEGTPAPTTGAGSALARVPDGQDTNANSADFRVQAATPGTPNGAPGSGSTPTGKTVLFDLTKREDAGNADWRIDGAYSDYADALRGLGYTVKAVTGTGITSAALGGAKVVVIAEPQNPFSDSERAAIQSFVQNGGGLFMVSDHRDSDRDSDGWDSPEVFGGWDSSTPTSVSSAYQRSLDSGTLFGLNHSFGSSFSDPVYTATPTGSAHPVVIGSAGTGDDVVSAGVYVGTSIDVRSGTGVMGANGKTYLGVNTVGAGRVAAWGDTSTFSDGTFSDGTTSQYKNWGNLSNANLGKNVVRWLAGDL</sequence>
<dbReference type="SUPFAM" id="SSF52317">
    <property type="entry name" value="Class I glutamine amidotransferase-like"/>
    <property type="match status" value="1"/>
</dbReference>
<dbReference type="InterPro" id="IPR029062">
    <property type="entry name" value="Class_I_gatase-like"/>
</dbReference>
<feature type="region of interest" description="Disordered" evidence="1">
    <location>
        <begin position="290"/>
        <end position="313"/>
    </location>
</feature>
<feature type="signal peptide" evidence="2">
    <location>
        <begin position="1"/>
        <end position="22"/>
    </location>
</feature>
<evidence type="ECO:0000256" key="2">
    <source>
        <dbReference type="SAM" id="SignalP"/>
    </source>
</evidence>
<dbReference type="RefSeq" id="WP_084048124.1">
    <property type="nucleotide sequence ID" value="NZ_FWWU01000009.1"/>
</dbReference>
<dbReference type="InterPro" id="IPR001322">
    <property type="entry name" value="Lamin_tail_dom"/>
</dbReference>
<keyword evidence="2" id="KW-0732">Signal</keyword>
<accession>A0A1W1V7R5</accession>
<dbReference type="Gene3D" id="3.40.50.880">
    <property type="match status" value="1"/>
</dbReference>
<gene>
    <name evidence="4" type="ORF">SAMN00790413_00459</name>
</gene>
<keyword evidence="5" id="KW-1185">Reference proteome</keyword>
<dbReference type="STRING" id="695939.SAMN00790413_00459"/>
<evidence type="ECO:0000313" key="4">
    <source>
        <dbReference type="EMBL" id="SMB89507.1"/>
    </source>
</evidence>